<dbReference type="PROSITE" id="PS51034">
    <property type="entry name" value="ZP_2"/>
    <property type="match status" value="1"/>
</dbReference>
<evidence type="ECO:0000256" key="5">
    <source>
        <dbReference type="ARBA" id="ARBA00022729"/>
    </source>
</evidence>
<keyword evidence="6 9" id="KW-1133">Transmembrane helix</keyword>
<keyword evidence="2" id="KW-0193">Cuticle</keyword>
<keyword evidence="5 10" id="KW-0732">Signal</keyword>
<dbReference type="SMART" id="SM00241">
    <property type="entry name" value="ZP"/>
    <property type="match status" value="1"/>
</dbReference>
<sequence>MPSTGTWTGVNAHLIWLLWFVDTARAQFGLTYKEPRLECLPDGIRLHIDPVGVFFGHVYVRGHFKENKCHLNYCTQSTREPFTMEVPYRGECNVRRHRSPNPLTITYEVTVVIQHHPLFITAGDRAYRLNCIYRQADDILTQKINVNDPAPIPLEGLAVPQCRYDVLTSINGPILRFANVGEPVVHKWTCNSDLHGFVVHSCVVRDPAGVEYKLIDERGCVIEKALIPDVRYATDLSSAYTTINAFRFAEQIVVHFACQITLCRKHEQGCEGIAPPTCSPIDFPPIHTEYRHSSTTPTPSAAPFLPTPTPSGSGLSPPRDEDVRTTTRLRTSPTPVQPEAVAEFDVFTTSFPPFPFPSPTKLEKENNTNDLEDAEQHEFGLEISHVGARKFPGLSTAYDLPCIFRSAPYNEPAQGYRTETLSSVFDLPAGVVIDPMPSPTPAHIFYASNRRPRSHQAAPENITVEVEANEMLVFSSDDSDRLEVTSPAPSDQPIVMPCSRVIISQTVFLCAAALLQATSIAVILLQRRLYKRNVEELLLRIPSKQY</sequence>
<keyword evidence="13" id="KW-1185">Reference proteome</keyword>
<dbReference type="AlphaFoldDB" id="A0A016RY66"/>
<feature type="region of interest" description="Disordered" evidence="8">
    <location>
        <begin position="290"/>
        <end position="323"/>
    </location>
</feature>
<evidence type="ECO:0000313" key="12">
    <source>
        <dbReference type="EMBL" id="EYB83246.1"/>
    </source>
</evidence>
<evidence type="ECO:0000256" key="1">
    <source>
        <dbReference type="ARBA" id="ARBA00004251"/>
    </source>
</evidence>
<dbReference type="InterPro" id="IPR057475">
    <property type="entry name" value="CUT_C"/>
</dbReference>
<accession>A0A016RY66</accession>
<dbReference type="GO" id="GO:0042302">
    <property type="term" value="F:structural constituent of cuticle"/>
    <property type="evidence" value="ECO:0007669"/>
    <property type="project" value="UniProtKB-KW"/>
</dbReference>
<feature type="signal peptide" evidence="10">
    <location>
        <begin position="1"/>
        <end position="26"/>
    </location>
</feature>
<dbReference type="InterPro" id="IPR001507">
    <property type="entry name" value="ZP_dom"/>
</dbReference>
<gene>
    <name evidence="12" type="primary">Acey_s0339.g2955</name>
    <name evidence="12" type="synonym">Acey-cutl-12</name>
    <name evidence="12" type="ORF">Y032_0339g2955</name>
</gene>
<evidence type="ECO:0000256" key="10">
    <source>
        <dbReference type="SAM" id="SignalP"/>
    </source>
</evidence>
<dbReference type="PANTHER" id="PTHR22907:SF58">
    <property type="entry name" value="ZP DOMAIN-CONTAINING PROTEIN"/>
    <property type="match status" value="1"/>
</dbReference>
<evidence type="ECO:0000313" key="13">
    <source>
        <dbReference type="Proteomes" id="UP000024635"/>
    </source>
</evidence>
<evidence type="ECO:0000256" key="6">
    <source>
        <dbReference type="ARBA" id="ARBA00022989"/>
    </source>
</evidence>
<evidence type="ECO:0000256" key="9">
    <source>
        <dbReference type="SAM" id="Phobius"/>
    </source>
</evidence>
<evidence type="ECO:0000256" key="7">
    <source>
        <dbReference type="ARBA" id="ARBA00023136"/>
    </source>
</evidence>
<keyword evidence="7 9" id="KW-0472">Membrane</keyword>
<evidence type="ECO:0000256" key="3">
    <source>
        <dbReference type="ARBA" id="ARBA00022475"/>
    </source>
</evidence>
<feature type="transmembrane region" description="Helical" evidence="9">
    <location>
        <begin position="502"/>
        <end position="525"/>
    </location>
</feature>
<dbReference type="Pfam" id="PF25301">
    <property type="entry name" value="CUT_C"/>
    <property type="match status" value="1"/>
</dbReference>
<evidence type="ECO:0000259" key="11">
    <source>
        <dbReference type="PROSITE" id="PS51034"/>
    </source>
</evidence>
<feature type="chain" id="PRO_5001488704" description="ZP domain-containing protein" evidence="10">
    <location>
        <begin position="27"/>
        <end position="546"/>
    </location>
</feature>
<comment type="subcellular location">
    <subcellularLocation>
        <location evidence="1">Cell membrane</location>
        <topology evidence="1">Single-pass type I membrane protein</topology>
    </subcellularLocation>
</comment>
<feature type="domain" description="ZP" evidence="11">
    <location>
        <begin position="38"/>
        <end position="277"/>
    </location>
</feature>
<comment type="caution">
    <text evidence="12">The sequence shown here is derived from an EMBL/GenBank/DDBJ whole genome shotgun (WGS) entry which is preliminary data.</text>
</comment>
<dbReference type="GO" id="GO:0005886">
    <property type="term" value="C:plasma membrane"/>
    <property type="evidence" value="ECO:0007669"/>
    <property type="project" value="UniProtKB-SubCell"/>
</dbReference>
<protein>
    <recommendedName>
        <fullName evidence="11">ZP domain-containing protein</fullName>
    </recommendedName>
</protein>
<evidence type="ECO:0000256" key="2">
    <source>
        <dbReference type="ARBA" id="ARBA00022460"/>
    </source>
</evidence>
<dbReference type="Pfam" id="PF25057">
    <property type="entry name" value="CUT_N"/>
    <property type="match status" value="1"/>
</dbReference>
<name>A0A016RY66_9BILA</name>
<dbReference type="OrthoDB" id="6139674at2759"/>
<dbReference type="InterPro" id="IPR051962">
    <property type="entry name" value="Cuticlin"/>
</dbReference>
<evidence type="ECO:0000256" key="8">
    <source>
        <dbReference type="SAM" id="MobiDB-lite"/>
    </source>
</evidence>
<keyword evidence="4 9" id="KW-0812">Transmembrane</keyword>
<keyword evidence="3" id="KW-1003">Cell membrane</keyword>
<dbReference type="Proteomes" id="UP000024635">
    <property type="component" value="Unassembled WGS sequence"/>
</dbReference>
<proteinExistence type="predicted"/>
<dbReference type="InterPro" id="IPR056953">
    <property type="entry name" value="CUT_N"/>
</dbReference>
<organism evidence="12 13">
    <name type="scientific">Ancylostoma ceylanicum</name>
    <dbReference type="NCBI Taxonomy" id="53326"/>
    <lineage>
        <taxon>Eukaryota</taxon>
        <taxon>Metazoa</taxon>
        <taxon>Ecdysozoa</taxon>
        <taxon>Nematoda</taxon>
        <taxon>Chromadorea</taxon>
        <taxon>Rhabditida</taxon>
        <taxon>Rhabditina</taxon>
        <taxon>Rhabditomorpha</taxon>
        <taxon>Strongyloidea</taxon>
        <taxon>Ancylostomatidae</taxon>
        <taxon>Ancylostomatinae</taxon>
        <taxon>Ancylostoma</taxon>
    </lineage>
</organism>
<evidence type="ECO:0000256" key="4">
    <source>
        <dbReference type="ARBA" id="ARBA00022692"/>
    </source>
</evidence>
<dbReference type="PANTHER" id="PTHR22907">
    <property type="entry name" value="GH04558P"/>
    <property type="match status" value="1"/>
</dbReference>
<dbReference type="EMBL" id="JARK01001675">
    <property type="protein sequence ID" value="EYB83246.1"/>
    <property type="molecule type" value="Genomic_DNA"/>
</dbReference>
<reference evidence="13" key="1">
    <citation type="journal article" date="2015" name="Nat. Genet.">
        <title>The genome and transcriptome of the zoonotic hookworm Ancylostoma ceylanicum identify infection-specific gene families.</title>
        <authorList>
            <person name="Schwarz E.M."/>
            <person name="Hu Y."/>
            <person name="Antoshechkin I."/>
            <person name="Miller M.M."/>
            <person name="Sternberg P.W."/>
            <person name="Aroian R.V."/>
        </authorList>
    </citation>
    <scope>NUCLEOTIDE SEQUENCE</scope>
    <source>
        <strain evidence="13">HY135</strain>
    </source>
</reference>